<evidence type="ECO:0000259" key="3">
    <source>
        <dbReference type="PROSITE" id="PS50110"/>
    </source>
</evidence>
<dbReference type="PANTHER" id="PTHR45228">
    <property type="entry name" value="CYCLIC DI-GMP PHOSPHODIESTERASE TM_0186-RELATED"/>
    <property type="match status" value="1"/>
</dbReference>
<dbReference type="GO" id="GO:0009214">
    <property type="term" value="P:cyclic nucleotide catabolic process"/>
    <property type="evidence" value="ECO:0007669"/>
    <property type="project" value="UniProtKB-ARBA"/>
</dbReference>
<dbReference type="PROSITE" id="PS51832">
    <property type="entry name" value="HD_GYP"/>
    <property type="match status" value="1"/>
</dbReference>
<dbReference type="GO" id="GO:0004112">
    <property type="term" value="F:cyclic-nucleotide phosphodiesterase activity"/>
    <property type="evidence" value="ECO:0007669"/>
    <property type="project" value="UniProtKB-ARBA"/>
</dbReference>
<dbReference type="SUPFAM" id="SSF109604">
    <property type="entry name" value="HD-domain/PDEase-like"/>
    <property type="match status" value="1"/>
</dbReference>
<protein>
    <submittedName>
        <fullName evidence="5">Response regulator</fullName>
    </submittedName>
</protein>
<feature type="modified residue" description="4-aspartylphosphate" evidence="2">
    <location>
        <position position="78"/>
    </location>
</feature>
<keyword evidence="1" id="KW-0378">Hydrolase</keyword>
<dbReference type="Proteomes" id="UP000014461">
    <property type="component" value="Unassembled WGS sequence"/>
</dbReference>
<dbReference type="Pfam" id="PF11849">
    <property type="entry name" value="DUF3369"/>
    <property type="match status" value="1"/>
</dbReference>
<name>R9PRI0_AGAAL</name>
<dbReference type="OrthoDB" id="9787688at2"/>
<comment type="caution">
    <text evidence="5">The sequence shown here is derived from an EMBL/GenBank/DDBJ whole genome shotgun (WGS) entry which is preliminary data.</text>
</comment>
<organism evidence="5 6">
    <name type="scientific">Agarivorans albus MKT 106</name>
    <dbReference type="NCBI Taxonomy" id="1331007"/>
    <lineage>
        <taxon>Bacteria</taxon>
        <taxon>Pseudomonadati</taxon>
        <taxon>Pseudomonadota</taxon>
        <taxon>Gammaproteobacteria</taxon>
        <taxon>Alteromonadales</taxon>
        <taxon>Alteromonadaceae</taxon>
        <taxon>Agarivorans</taxon>
    </lineage>
</organism>
<dbReference type="CDD" id="cd00077">
    <property type="entry name" value="HDc"/>
    <property type="match status" value="1"/>
</dbReference>
<sequence>MSDDIFLLDDTATETQEQQDQWKLLVVDDEPEVHHITSMTLSQFVFDNKSILFLHANSAQEAKLILAEHNDIALILLDVVMETDDAGLCLVRHIRQDLDNQSVRIVLRTGQPGQAPEDEVVENYDINDYKDKTELTSQKLRTLIRASLRSYRDICSLEKHKLGLEKVVKASRGIFEKNALFTFVEGALEQLAVILNLEDSCIYQVEQYAYKVNSTQLQLLAYQGQQRPSKAHQHLSEFPSNQQQIFSQAIDQKTNVFQDNALAIYCENSAYNLLFYITRNTPFNQADQHFINLLSENIVVALENIRLNEVISTNQKEVLYRLGEIVETRSKESGMHVRRVALFTALLAELLDLPAMKVEQLKLASPLHDVGKVAIPDAILHKPGKLTPEEWEVMQTHAAIGENMLKDSNIEVMQLASEIAGSHHEKWDGSGYPRGLKGEEIPISGRLTAIADVFDALGSIRCYKNAWNDQEIIEYLEQQRGKQFDPQLVDALLNNFARFVKIRDKYQD</sequence>
<reference evidence="5" key="1">
    <citation type="journal article" date="2013" name="Genome Announc.">
        <title>Draft Genome Sequence of Agarivorans albus Strain MKT 106T, an Agarolytic Marine Bacterium.</title>
        <authorList>
            <person name="Yasuike M."/>
            <person name="Nakamura Y."/>
            <person name="Kai W."/>
            <person name="Fujiwara A."/>
            <person name="Fukui Y."/>
            <person name="Satomi M."/>
            <person name="Sano M."/>
        </authorList>
    </citation>
    <scope>NUCLEOTIDE SEQUENCE [LARGE SCALE GENOMIC DNA]</scope>
</reference>
<dbReference type="SMART" id="SM00471">
    <property type="entry name" value="HDc"/>
    <property type="match status" value="1"/>
</dbReference>
<evidence type="ECO:0000313" key="5">
    <source>
        <dbReference type="EMBL" id="GAD03895.1"/>
    </source>
</evidence>
<evidence type="ECO:0000259" key="4">
    <source>
        <dbReference type="PROSITE" id="PS51832"/>
    </source>
</evidence>
<dbReference type="AlphaFoldDB" id="R9PRI0"/>
<dbReference type="Pfam" id="PF13487">
    <property type="entry name" value="HD_5"/>
    <property type="match status" value="1"/>
</dbReference>
<dbReference type="InterPro" id="IPR021800">
    <property type="entry name" value="DUF3369"/>
</dbReference>
<evidence type="ECO:0000256" key="2">
    <source>
        <dbReference type="PROSITE-ProRule" id="PRU00169"/>
    </source>
</evidence>
<dbReference type="InterPro" id="IPR052020">
    <property type="entry name" value="Cyclic_di-GMP/3'3'-cGAMP_PDE"/>
</dbReference>
<dbReference type="Gene3D" id="1.10.3210.10">
    <property type="entry name" value="Hypothetical protein af1432"/>
    <property type="match status" value="1"/>
</dbReference>
<dbReference type="GO" id="GO:0000160">
    <property type="term" value="P:phosphorelay signal transduction system"/>
    <property type="evidence" value="ECO:0007669"/>
    <property type="project" value="InterPro"/>
</dbReference>
<dbReference type="PROSITE" id="PS50110">
    <property type="entry name" value="RESPONSE_REGULATORY"/>
    <property type="match status" value="1"/>
</dbReference>
<dbReference type="EMBL" id="BARX01000036">
    <property type="protein sequence ID" value="GAD03895.1"/>
    <property type="molecule type" value="Genomic_DNA"/>
</dbReference>
<dbReference type="SUPFAM" id="SSF52172">
    <property type="entry name" value="CheY-like"/>
    <property type="match status" value="1"/>
</dbReference>
<dbReference type="PANTHER" id="PTHR45228:SF9">
    <property type="entry name" value="3'3'-CGAMP-SPECIFIC PHOSPHODIESTERASE 2"/>
    <property type="match status" value="1"/>
</dbReference>
<evidence type="ECO:0000256" key="1">
    <source>
        <dbReference type="ARBA" id="ARBA00022801"/>
    </source>
</evidence>
<keyword evidence="6" id="KW-1185">Reference proteome</keyword>
<feature type="domain" description="Response regulatory" evidence="3">
    <location>
        <begin position="23"/>
        <end position="147"/>
    </location>
</feature>
<dbReference type="CDD" id="cd00156">
    <property type="entry name" value="REC"/>
    <property type="match status" value="1"/>
</dbReference>
<dbReference type="RefSeq" id="WP_016403662.1">
    <property type="nucleotide sequence ID" value="NZ_BARX01000036.1"/>
</dbReference>
<dbReference type="FunFam" id="1.10.3210.10:FF:000018">
    <property type="entry name" value="Two-component system response regulator"/>
    <property type="match status" value="1"/>
</dbReference>
<dbReference type="InterPro" id="IPR001789">
    <property type="entry name" value="Sig_transdc_resp-reg_receiver"/>
</dbReference>
<evidence type="ECO:0000313" key="6">
    <source>
        <dbReference type="Proteomes" id="UP000014461"/>
    </source>
</evidence>
<dbReference type="Gene3D" id="3.40.50.2300">
    <property type="match status" value="1"/>
</dbReference>
<dbReference type="InterPro" id="IPR011006">
    <property type="entry name" value="CheY-like_superfamily"/>
</dbReference>
<dbReference type="STRING" id="1331007.AALB_3975"/>
<accession>R9PRI0</accession>
<gene>
    <name evidence="5" type="ORF">AALB_3975</name>
</gene>
<dbReference type="InterPro" id="IPR003607">
    <property type="entry name" value="HD/PDEase_dom"/>
</dbReference>
<proteinExistence type="predicted"/>
<keyword evidence="2" id="KW-0597">Phosphoprotein</keyword>
<dbReference type="InterPro" id="IPR037522">
    <property type="entry name" value="HD_GYP_dom"/>
</dbReference>
<feature type="domain" description="HD-GYP" evidence="4">
    <location>
        <begin position="311"/>
        <end position="508"/>
    </location>
</feature>